<organism evidence="1 2">
    <name type="scientific">Tanacetum coccineum</name>
    <dbReference type="NCBI Taxonomy" id="301880"/>
    <lineage>
        <taxon>Eukaryota</taxon>
        <taxon>Viridiplantae</taxon>
        <taxon>Streptophyta</taxon>
        <taxon>Embryophyta</taxon>
        <taxon>Tracheophyta</taxon>
        <taxon>Spermatophyta</taxon>
        <taxon>Magnoliopsida</taxon>
        <taxon>eudicotyledons</taxon>
        <taxon>Gunneridae</taxon>
        <taxon>Pentapetalae</taxon>
        <taxon>asterids</taxon>
        <taxon>campanulids</taxon>
        <taxon>Asterales</taxon>
        <taxon>Asteraceae</taxon>
        <taxon>Asteroideae</taxon>
        <taxon>Anthemideae</taxon>
        <taxon>Anthemidinae</taxon>
        <taxon>Tanacetum</taxon>
    </lineage>
</organism>
<proteinExistence type="predicted"/>
<accession>A0ABQ5G0G8</accession>
<keyword evidence="2" id="KW-1185">Reference proteome</keyword>
<dbReference type="Proteomes" id="UP001151760">
    <property type="component" value="Unassembled WGS sequence"/>
</dbReference>
<reference evidence="1" key="2">
    <citation type="submission" date="2022-01" db="EMBL/GenBank/DDBJ databases">
        <authorList>
            <person name="Yamashiro T."/>
            <person name="Shiraishi A."/>
            <person name="Satake H."/>
            <person name="Nakayama K."/>
        </authorList>
    </citation>
    <scope>NUCLEOTIDE SEQUENCE</scope>
</reference>
<sequence length="373" mass="41848">MAVLTCESSTNLLVSAAALCTNTNQECRFPKGNPALRHSQIESPSHYQKYQPPTIPQQPLVIQNVYQSPAISQQPQAEFPQLDSGLAVPSFVPGDDPIASLNKAMSFLSTIIASRFPTTNLEHIPIQETKLIFSMPKRPRNTTWFKEKILLVQAQESGQVLDKEQLAFLADPGVAESQDTQTTMTHNATFQTDDLDAFDSDCDEVPSAKAVLMANLSSYNSDVIFEVPISDTNQDNFIHDNSVQDTTSNVQQNVVIMSVFDEITNKVAKCNAKNIKNKIVQESLTAELERYKERCSVDNKCFEIQKKELLLENDRLLELIISQDLVHTAINSLKVTDKCESMRKSWCEEYNRNLTLEAELSKMHELSKICSNL</sequence>
<evidence type="ECO:0000313" key="2">
    <source>
        <dbReference type="Proteomes" id="UP001151760"/>
    </source>
</evidence>
<evidence type="ECO:0000313" key="1">
    <source>
        <dbReference type="EMBL" id="GJT69077.1"/>
    </source>
</evidence>
<reference evidence="1" key="1">
    <citation type="journal article" date="2022" name="Int. J. Mol. Sci.">
        <title>Draft Genome of Tanacetum Coccineum: Genomic Comparison of Closely Related Tanacetum-Family Plants.</title>
        <authorList>
            <person name="Yamashiro T."/>
            <person name="Shiraishi A."/>
            <person name="Nakayama K."/>
            <person name="Satake H."/>
        </authorList>
    </citation>
    <scope>NUCLEOTIDE SEQUENCE</scope>
</reference>
<name>A0ABQ5G0G8_9ASTR</name>
<comment type="caution">
    <text evidence="1">The sequence shown here is derived from an EMBL/GenBank/DDBJ whole genome shotgun (WGS) entry which is preliminary data.</text>
</comment>
<gene>
    <name evidence="1" type="ORF">Tco_1028363</name>
</gene>
<dbReference type="EMBL" id="BQNB010017955">
    <property type="protein sequence ID" value="GJT69077.1"/>
    <property type="molecule type" value="Genomic_DNA"/>
</dbReference>
<protein>
    <submittedName>
        <fullName evidence="1">Uncharacterized protein</fullName>
    </submittedName>
</protein>